<keyword evidence="5" id="KW-1185">Reference proteome</keyword>
<feature type="domain" description="BTB" evidence="3">
    <location>
        <begin position="284"/>
        <end position="348"/>
    </location>
</feature>
<dbReference type="Pfam" id="PF12796">
    <property type="entry name" value="Ank_2"/>
    <property type="match status" value="1"/>
</dbReference>
<dbReference type="SUPFAM" id="SSF48403">
    <property type="entry name" value="Ankyrin repeat"/>
    <property type="match status" value="1"/>
</dbReference>
<gene>
    <name evidence="4" type="ORF">BCR33DRAFT_711555</name>
</gene>
<comment type="caution">
    <text evidence="4">The sequence shown here is derived from an EMBL/GenBank/DDBJ whole genome shotgun (WGS) entry which is preliminary data.</text>
</comment>
<dbReference type="AlphaFoldDB" id="A0A1Y2D1R1"/>
<evidence type="ECO:0000256" key="2">
    <source>
        <dbReference type="ARBA" id="ARBA00023043"/>
    </source>
</evidence>
<dbReference type="CDD" id="cd18497">
    <property type="entry name" value="BACK_ABTB1_BPOZ"/>
    <property type="match status" value="1"/>
</dbReference>
<dbReference type="EMBL" id="MCGO01000002">
    <property type="protein sequence ID" value="ORY53221.1"/>
    <property type="molecule type" value="Genomic_DNA"/>
</dbReference>
<dbReference type="SUPFAM" id="SSF54695">
    <property type="entry name" value="POZ domain"/>
    <property type="match status" value="1"/>
</dbReference>
<dbReference type="Pfam" id="PF00651">
    <property type="entry name" value="BTB"/>
    <property type="match status" value="1"/>
</dbReference>
<dbReference type="PANTHER" id="PTHR46231">
    <property type="entry name" value="ANKYRIN REPEAT AND BTB/POZ DOMAIN-CONTAINING PROTEIN 1"/>
    <property type="match status" value="1"/>
</dbReference>
<dbReference type="Proteomes" id="UP000193642">
    <property type="component" value="Unassembled WGS sequence"/>
</dbReference>
<dbReference type="Gene3D" id="1.25.40.20">
    <property type="entry name" value="Ankyrin repeat-containing domain"/>
    <property type="match status" value="1"/>
</dbReference>
<dbReference type="STRING" id="329046.A0A1Y2D1R1"/>
<keyword evidence="1" id="KW-0677">Repeat</keyword>
<sequence>MLLLACKTGDLEKAKHLVEVEQVPFNCRDQWDCSPLYYTALCGHIDVTRYLLASGAQCDPNTFEGERCYYGALNNKIRTLLRNNRFTKAIDADADYAIFLHKSLMMDSQNYYSDLSLVRRIKTPTLQNHRIQHPFSIASSRCPFLAYEFLRRFPKSSQIPIKSKLVPVPALRAFLVWMYTGELPRDEIDPALEFLARQWRATELLLLIKERKEFSGLSGGQQMKRTVITQRKPGLKTALPVPKDLQEYEDGLEMFRERMEKGLSSFPSTKELQSGAVLVASSRPDIIIALGDAHFPCHKSFLVRSEYFQALLMGGFLEANSTRSILPVSFTDSPEVFACILDFLYTDRCLRFSDDTVFMLELLRVADLLLLERFKTSCVNYLIALPIEAIDNPADLLRASWDMNLPRLEQFITKLYAQRFEEYLKDNEIKTLVYESAESVVNREEVDTVIFADDLRYWLSRLHGFDGEEDIGIQGKNGEVLVRIGQQVDERRCELDKKTGRLDDILDELGLFVAM</sequence>
<proteinExistence type="predicted"/>
<name>A0A1Y2D1R1_9FUNG</name>
<dbReference type="InterPro" id="IPR002110">
    <property type="entry name" value="Ankyrin_rpt"/>
</dbReference>
<dbReference type="InterPro" id="IPR011333">
    <property type="entry name" value="SKP1/BTB/POZ_sf"/>
</dbReference>
<dbReference type="InterPro" id="IPR044515">
    <property type="entry name" value="ABTB1"/>
</dbReference>
<organism evidence="4 5">
    <name type="scientific">Rhizoclosmatium globosum</name>
    <dbReference type="NCBI Taxonomy" id="329046"/>
    <lineage>
        <taxon>Eukaryota</taxon>
        <taxon>Fungi</taxon>
        <taxon>Fungi incertae sedis</taxon>
        <taxon>Chytridiomycota</taxon>
        <taxon>Chytridiomycota incertae sedis</taxon>
        <taxon>Chytridiomycetes</taxon>
        <taxon>Chytridiales</taxon>
        <taxon>Chytriomycetaceae</taxon>
        <taxon>Rhizoclosmatium</taxon>
    </lineage>
</organism>
<dbReference type="GO" id="GO:0000151">
    <property type="term" value="C:ubiquitin ligase complex"/>
    <property type="evidence" value="ECO:0007669"/>
    <property type="project" value="TreeGrafter"/>
</dbReference>
<dbReference type="OrthoDB" id="684045at2759"/>
<dbReference type="SMART" id="SM00225">
    <property type="entry name" value="BTB"/>
    <property type="match status" value="1"/>
</dbReference>
<dbReference type="InterPro" id="IPR036770">
    <property type="entry name" value="Ankyrin_rpt-contain_sf"/>
</dbReference>
<evidence type="ECO:0000259" key="3">
    <source>
        <dbReference type="PROSITE" id="PS50097"/>
    </source>
</evidence>
<evidence type="ECO:0000313" key="5">
    <source>
        <dbReference type="Proteomes" id="UP000193642"/>
    </source>
</evidence>
<protein>
    <recommendedName>
        <fullName evidence="3">BTB domain-containing protein</fullName>
    </recommendedName>
</protein>
<accession>A0A1Y2D1R1</accession>
<reference evidence="4 5" key="1">
    <citation type="submission" date="2016-07" db="EMBL/GenBank/DDBJ databases">
        <title>Pervasive Adenine N6-methylation of Active Genes in Fungi.</title>
        <authorList>
            <consortium name="DOE Joint Genome Institute"/>
            <person name="Mondo S.J."/>
            <person name="Dannebaum R.O."/>
            <person name="Kuo R.C."/>
            <person name="Labutti K."/>
            <person name="Haridas S."/>
            <person name="Kuo A."/>
            <person name="Salamov A."/>
            <person name="Ahrendt S.R."/>
            <person name="Lipzen A."/>
            <person name="Sullivan W."/>
            <person name="Andreopoulos W.B."/>
            <person name="Clum A."/>
            <person name="Lindquist E."/>
            <person name="Daum C."/>
            <person name="Ramamoorthy G.K."/>
            <person name="Gryganskyi A."/>
            <person name="Culley D."/>
            <person name="Magnuson J.K."/>
            <person name="James T.Y."/>
            <person name="O'Malley M.A."/>
            <person name="Stajich J.E."/>
            <person name="Spatafora J.W."/>
            <person name="Visel A."/>
            <person name="Grigoriev I.V."/>
        </authorList>
    </citation>
    <scope>NUCLEOTIDE SEQUENCE [LARGE SCALE GENOMIC DNA]</scope>
    <source>
        <strain evidence="4 5">JEL800</strain>
    </source>
</reference>
<keyword evidence="2" id="KW-0040">ANK repeat</keyword>
<evidence type="ECO:0000256" key="1">
    <source>
        <dbReference type="ARBA" id="ARBA00022737"/>
    </source>
</evidence>
<dbReference type="PROSITE" id="PS50097">
    <property type="entry name" value="BTB"/>
    <property type="match status" value="1"/>
</dbReference>
<evidence type="ECO:0000313" key="4">
    <source>
        <dbReference type="EMBL" id="ORY53221.1"/>
    </source>
</evidence>
<dbReference type="Gene3D" id="3.30.710.10">
    <property type="entry name" value="Potassium Channel Kv1.1, Chain A"/>
    <property type="match status" value="1"/>
</dbReference>
<dbReference type="InterPro" id="IPR000210">
    <property type="entry name" value="BTB/POZ_dom"/>
</dbReference>
<dbReference type="GO" id="GO:0005737">
    <property type="term" value="C:cytoplasm"/>
    <property type="evidence" value="ECO:0007669"/>
    <property type="project" value="TreeGrafter"/>
</dbReference>
<dbReference type="PANTHER" id="PTHR46231:SF1">
    <property type="entry name" value="ANKYRIN REPEAT AND BTB_POZ DOMAIN-CONTAINING PROTEIN 1"/>
    <property type="match status" value="1"/>
</dbReference>